<dbReference type="Gene3D" id="3.30.160.60">
    <property type="entry name" value="Classic Zinc Finger"/>
    <property type="match status" value="8"/>
</dbReference>
<dbReference type="EMBL" id="NEVH01024973">
    <property type="protein sequence ID" value="PNF16227.1"/>
    <property type="molecule type" value="Genomic_DNA"/>
</dbReference>
<keyword evidence="13" id="KW-1185">Reference proteome</keyword>
<gene>
    <name evidence="12" type="ORF">B7P43_G15296</name>
</gene>
<dbReference type="GO" id="GO:0003677">
    <property type="term" value="F:DNA binding"/>
    <property type="evidence" value="ECO:0007669"/>
    <property type="project" value="UniProtKB-KW"/>
</dbReference>
<accession>A0A2J7PIQ9</accession>
<keyword evidence="3" id="KW-0479">Metal-binding</keyword>
<name>A0A2J7PIQ9_9NEOP</name>
<reference evidence="12 13" key="1">
    <citation type="submission" date="2017-12" db="EMBL/GenBank/DDBJ databases">
        <title>Hemimetabolous genomes reveal molecular basis of termite eusociality.</title>
        <authorList>
            <person name="Harrison M.C."/>
            <person name="Jongepier E."/>
            <person name="Robertson H.M."/>
            <person name="Arning N."/>
            <person name="Bitard-Feildel T."/>
            <person name="Chao H."/>
            <person name="Childers C.P."/>
            <person name="Dinh H."/>
            <person name="Doddapaneni H."/>
            <person name="Dugan S."/>
            <person name="Gowin J."/>
            <person name="Greiner C."/>
            <person name="Han Y."/>
            <person name="Hu H."/>
            <person name="Hughes D.S.T."/>
            <person name="Huylmans A.-K."/>
            <person name="Kemena C."/>
            <person name="Kremer L.P.M."/>
            <person name="Lee S.L."/>
            <person name="Lopez-Ezquerra A."/>
            <person name="Mallet L."/>
            <person name="Monroy-Kuhn J.M."/>
            <person name="Moser A."/>
            <person name="Murali S.C."/>
            <person name="Muzny D.M."/>
            <person name="Otani S."/>
            <person name="Piulachs M.-D."/>
            <person name="Poelchau M."/>
            <person name="Qu J."/>
            <person name="Schaub F."/>
            <person name="Wada-Katsumata A."/>
            <person name="Worley K.C."/>
            <person name="Xie Q."/>
            <person name="Ylla G."/>
            <person name="Poulsen M."/>
            <person name="Gibbs R.A."/>
            <person name="Schal C."/>
            <person name="Richards S."/>
            <person name="Belles X."/>
            <person name="Korb J."/>
            <person name="Bornberg-Bauer E."/>
        </authorList>
    </citation>
    <scope>NUCLEOTIDE SEQUENCE [LARGE SCALE GENOMIC DNA]</scope>
    <source>
        <tissue evidence="12">Whole body</tissue>
    </source>
</reference>
<dbReference type="PANTHER" id="PTHR24394:SF39">
    <property type="entry name" value="ZINC FINGER AND BTB DOMAIN CONTAINING 14"/>
    <property type="match status" value="1"/>
</dbReference>
<dbReference type="FunFam" id="3.30.160.60:FF:000188">
    <property type="entry name" value="Zinc finger protein 787"/>
    <property type="match status" value="1"/>
</dbReference>
<organism evidence="12 13">
    <name type="scientific">Cryptotermes secundus</name>
    <dbReference type="NCBI Taxonomy" id="105785"/>
    <lineage>
        <taxon>Eukaryota</taxon>
        <taxon>Metazoa</taxon>
        <taxon>Ecdysozoa</taxon>
        <taxon>Arthropoda</taxon>
        <taxon>Hexapoda</taxon>
        <taxon>Insecta</taxon>
        <taxon>Pterygota</taxon>
        <taxon>Neoptera</taxon>
        <taxon>Polyneoptera</taxon>
        <taxon>Dictyoptera</taxon>
        <taxon>Blattodea</taxon>
        <taxon>Blattoidea</taxon>
        <taxon>Termitoidae</taxon>
        <taxon>Kalotermitidae</taxon>
        <taxon>Cryptotermitinae</taxon>
        <taxon>Cryptotermes</taxon>
    </lineage>
</organism>
<dbReference type="InParanoid" id="A0A2J7PIQ9"/>
<keyword evidence="6" id="KW-0862">Zinc</keyword>
<evidence type="ECO:0000256" key="2">
    <source>
        <dbReference type="ARBA" id="ARBA00006991"/>
    </source>
</evidence>
<dbReference type="GO" id="GO:0005634">
    <property type="term" value="C:nucleus"/>
    <property type="evidence" value="ECO:0007669"/>
    <property type="project" value="UniProtKB-SubCell"/>
</dbReference>
<sequence length="425" mass="49501">MSDLRIIPRAFLSEFIRLYRSNPCLWKIKSKEYSDKNKQKTECQQFGLHCTIIRSDMWRYQMKIHNGNGMVVLQNCADLEKDVRGLCAETCSVSSHDADHFVSIKVEDVLDIKEEKVPLPVTCQAIKAEFDNGMMFLQKDAPHAWSETCPPSSDDFQQVINIKIEEGSDIDEEENFVPFSFSGVEVEHESTLNEPQDVHGQDRPFSCDVCKKSFRQQSHLKEHKRIHTGERPFSCNICNKSFNQQNHLKKHHRTHSGERPFSCSVCNKSFSQQDHLKTHQGIHRGERPFFCMVCNKSFTRQSDLKRHESIHSGYRPFSCNVCNKSFSRQCVLKTHQHIHSGERPFSCNMCDKSYIRHSDLKAHQCIHSGERPFSCNICNKTFMQQCVLKTHQLIHNEEPSYFCNVCNKTFRWESSLKRHLLVHSQ</sequence>
<dbReference type="PANTHER" id="PTHR24394">
    <property type="entry name" value="ZINC FINGER PROTEIN"/>
    <property type="match status" value="1"/>
</dbReference>
<feature type="domain" description="C2H2-type" evidence="11">
    <location>
        <begin position="401"/>
        <end position="425"/>
    </location>
</feature>
<feature type="domain" description="C2H2-type" evidence="11">
    <location>
        <begin position="345"/>
        <end position="372"/>
    </location>
</feature>
<evidence type="ECO:0000313" key="13">
    <source>
        <dbReference type="Proteomes" id="UP000235965"/>
    </source>
</evidence>
<keyword evidence="7" id="KW-0238">DNA-binding</keyword>
<keyword evidence="9" id="KW-0539">Nucleus</keyword>
<dbReference type="Proteomes" id="UP000235965">
    <property type="component" value="Unassembled WGS sequence"/>
</dbReference>
<feature type="domain" description="C2H2-type" evidence="11">
    <location>
        <begin position="261"/>
        <end position="288"/>
    </location>
</feature>
<feature type="domain" description="C2H2-type" evidence="11">
    <location>
        <begin position="205"/>
        <end position="232"/>
    </location>
</feature>
<evidence type="ECO:0000256" key="10">
    <source>
        <dbReference type="PROSITE-ProRule" id="PRU00042"/>
    </source>
</evidence>
<evidence type="ECO:0000256" key="9">
    <source>
        <dbReference type="ARBA" id="ARBA00023242"/>
    </source>
</evidence>
<feature type="domain" description="C2H2-type" evidence="11">
    <location>
        <begin position="289"/>
        <end position="316"/>
    </location>
</feature>
<comment type="caution">
    <text evidence="12">The sequence shown here is derived from an EMBL/GenBank/DDBJ whole genome shotgun (WGS) entry which is preliminary data.</text>
</comment>
<keyword evidence="5 10" id="KW-0863">Zinc-finger</keyword>
<dbReference type="GO" id="GO:0008270">
    <property type="term" value="F:zinc ion binding"/>
    <property type="evidence" value="ECO:0007669"/>
    <property type="project" value="UniProtKB-KW"/>
</dbReference>
<evidence type="ECO:0000256" key="7">
    <source>
        <dbReference type="ARBA" id="ARBA00023125"/>
    </source>
</evidence>
<feature type="domain" description="C2H2-type" evidence="11">
    <location>
        <begin position="373"/>
        <end position="400"/>
    </location>
</feature>
<evidence type="ECO:0000313" key="12">
    <source>
        <dbReference type="EMBL" id="PNF16227.1"/>
    </source>
</evidence>
<evidence type="ECO:0000256" key="8">
    <source>
        <dbReference type="ARBA" id="ARBA00023163"/>
    </source>
</evidence>
<evidence type="ECO:0000256" key="4">
    <source>
        <dbReference type="ARBA" id="ARBA00022737"/>
    </source>
</evidence>
<feature type="domain" description="C2H2-type" evidence="11">
    <location>
        <begin position="317"/>
        <end position="344"/>
    </location>
</feature>
<protein>
    <recommendedName>
        <fullName evidence="11">C2H2-type domain-containing protein</fullName>
    </recommendedName>
</protein>
<dbReference type="PROSITE" id="PS00028">
    <property type="entry name" value="ZINC_FINGER_C2H2_1"/>
    <property type="match status" value="8"/>
</dbReference>
<keyword evidence="8" id="KW-0804">Transcription</keyword>
<dbReference type="SMART" id="SM00355">
    <property type="entry name" value="ZnF_C2H2"/>
    <property type="match status" value="8"/>
</dbReference>
<proteinExistence type="inferred from homology"/>
<dbReference type="STRING" id="105785.A0A2J7PIQ9"/>
<dbReference type="GO" id="GO:0000981">
    <property type="term" value="F:DNA-binding transcription factor activity, RNA polymerase II-specific"/>
    <property type="evidence" value="ECO:0007669"/>
    <property type="project" value="TreeGrafter"/>
</dbReference>
<keyword evidence="4" id="KW-0677">Repeat</keyword>
<dbReference type="AlphaFoldDB" id="A0A2J7PIQ9"/>
<dbReference type="Pfam" id="PF00096">
    <property type="entry name" value="zf-C2H2"/>
    <property type="match status" value="8"/>
</dbReference>
<dbReference type="PROSITE" id="PS50157">
    <property type="entry name" value="ZINC_FINGER_C2H2_2"/>
    <property type="match status" value="8"/>
</dbReference>
<dbReference type="OrthoDB" id="6077919at2759"/>
<dbReference type="FunFam" id="3.30.160.60:FF:000151">
    <property type="entry name" value="Zinc finger and SCAN domain-containing 21"/>
    <property type="match status" value="1"/>
</dbReference>
<comment type="similarity">
    <text evidence="2">Belongs to the krueppel C2H2-type zinc-finger protein family.</text>
</comment>
<dbReference type="InterPro" id="IPR013087">
    <property type="entry name" value="Znf_C2H2_type"/>
</dbReference>
<feature type="domain" description="C2H2-type" evidence="11">
    <location>
        <begin position="233"/>
        <end position="260"/>
    </location>
</feature>
<dbReference type="SUPFAM" id="SSF57667">
    <property type="entry name" value="beta-beta-alpha zinc fingers"/>
    <property type="match status" value="4"/>
</dbReference>
<dbReference type="FunFam" id="3.30.160.60:FF:001498">
    <property type="entry name" value="Zinc finger protein 404"/>
    <property type="match status" value="1"/>
</dbReference>
<dbReference type="FunFam" id="3.30.160.60:FF:001527">
    <property type="entry name" value="Zinc finger protein"/>
    <property type="match status" value="1"/>
</dbReference>
<evidence type="ECO:0000259" key="11">
    <source>
        <dbReference type="PROSITE" id="PS50157"/>
    </source>
</evidence>
<evidence type="ECO:0000256" key="6">
    <source>
        <dbReference type="ARBA" id="ARBA00022833"/>
    </source>
</evidence>
<dbReference type="InterPro" id="IPR036236">
    <property type="entry name" value="Znf_C2H2_sf"/>
</dbReference>
<comment type="subcellular location">
    <subcellularLocation>
        <location evidence="1">Nucleus</location>
    </subcellularLocation>
</comment>
<dbReference type="FunFam" id="3.30.160.60:FF:000340">
    <property type="entry name" value="zinc finger protein 473 isoform X1"/>
    <property type="match status" value="1"/>
</dbReference>
<evidence type="ECO:0000256" key="3">
    <source>
        <dbReference type="ARBA" id="ARBA00022723"/>
    </source>
</evidence>
<dbReference type="FunFam" id="3.30.160.60:FF:001483">
    <property type="entry name" value="Zinc finger protein 1005"/>
    <property type="match status" value="1"/>
</dbReference>
<dbReference type="FunFam" id="3.30.160.60:FF:000624">
    <property type="entry name" value="zinc finger protein 697"/>
    <property type="match status" value="2"/>
</dbReference>
<evidence type="ECO:0000256" key="1">
    <source>
        <dbReference type="ARBA" id="ARBA00004123"/>
    </source>
</evidence>
<evidence type="ECO:0000256" key="5">
    <source>
        <dbReference type="ARBA" id="ARBA00022771"/>
    </source>
</evidence>